<dbReference type="EMBL" id="CM010719">
    <property type="protein sequence ID" value="RZC61535.1"/>
    <property type="molecule type" value="Genomic_DNA"/>
</dbReference>
<dbReference type="Proteomes" id="UP000316621">
    <property type="component" value="Chromosome 5"/>
</dbReference>
<dbReference type="AlphaFoldDB" id="A0A4Y7JPD3"/>
<sequence length="24" mass="2851">MEEVNSLELVGFDEDWDAKRKRLA</sequence>
<name>A0A4Y7JPD3_PAPSO</name>
<reference evidence="1 2" key="1">
    <citation type="journal article" date="2018" name="Science">
        <title>The opium poppy genome and morphinan production.</title>
        <authorList>
            <person name="Guo L."/>
            <person name="Winzer T."/>
            <person name="Yang X."/>
            <person name="Li Y."/>
            <person name="Ning Z."/>
            <person name="He Z."/>
            <person name="Teodor R."/>
            <person name="Lu Y."/>
            <person name="Bowser T.A."/>
            <person name="Graham I.A."/>
            <person name="Ye K."/>
        </authorList>
    </citation>
    <scope>NUCLEOTIDE SEQUENCE [LARGE SCALE GENOMIC DNA]</scope>
    <source>
        <strain evidence="2">cv. HN1</strain>
        <tissue evidence="1">Leaves</tissue>
    </source>
</reference>
<accession>A0A4Y7JPD3</accession>
<organism evidence="1 2">
    <name type="scientific">Papaver somniferum</name>
    <name type="common">Opium poppy</name>
    <dbReference type="NCBI Taxonomy" id="3469"/>
    <lineage>
        <taxon>Eukaryota</taxon>
        <taxon>Viridiplantae</taxon>
        <taxon>Streptophyta</taxon>
        <taxon>Embryophyta</taxon>
        <taxon>Tracheophyta</taxon>
        <taxon>Spermatophyta</taxon>
        <taxon>Magnoliopsida</taxon>
        <taxon>Ranunculales</taxon>
        <taxon>Papaveraceae</taxon>
        <taxon>Papaveroideae</taxon>
        <taxon>Papaver</taxon>
    </lineage>
</organism>
<proteinExistence type="predicted"/>
<gene>
    <name evidence="1" type="ORF">C5167_023298</name>
</gene>
<evidence type="ECO:0000313" key="1">
    <source>
        <dbReference type="EMBL" id="RZC61535.1"/>
    </source>
</evidence>
<protein>
    <submittedName>
        <fullName evidence="1">Uncharacterized protein</fullName>
    </submittedName>
</protein>
<keyword evidence="2" id="KW-1185">Reference proteome</keyword>
<dbReference type="Gramene" id="RZC61535">
    <property type="protein sequence ID" value="RZC61535"/>
    <property type="gene ID" value="C5167_023298"/>
</dbReference>
<evidence type="ECO:0000313" key="2">
    <source>
        <dbReference type="Proteomes" id="UP000316621"/>
    </source>
</evidence>